<proteinExistence type="predicted"/>
<feature type="domain" description="NAD-dependent epimerase/dehydratase" evidence="1">
    <location>
        <begin position="14"/>
        <end position="237"/>
    </location>
</feature>
<gene>
    <name evidence="2" type="primary">chmD_1</name>
    <name evidence="2" type="ORF">NBEOAGPD_0264</name>
</gene>
<keyword evidence="3" id="KW-1185">Reference proteome</keyword>
<evidence type="ECO:0000259" key="1">
    <source>
        <dbReference type="Pfam" id="PF01370"/>
    </source>
</evidence>
<dbReference type="PANTHER" id="PTHR43238">
    <property type="entry name" value="GDP-L-FUCOSE SYNTHASE"/>
    <property type="match status" value="1"/>
</dbReference>
<dbReference type="GO" id="GO:0050577">
    <property type="term" value="F:GDP-L-fucose synthase activity"/>
    <property type="evidence" value="ECO:0007669"/>
    <property type="project" value="TreeGrafter"/>
</dbReference>
<evidence type="ECO:0000313" key="2">
    <source>
        <dbReference type="EMBL" id="GJD77062.1"/>
    </source>
</evidence>
<evidence type="ECO:0000313" key="3">
    <source>
        <dbReference type="Proteomes" id="UP001055108"/>
    </source>
</evidence>
<protein>
    <submittedName>
        <fullName evidence="2">dTDP-4-oxo-6-deoxy-D-allose reductase</fullName>
    </submittedName>
</protein>
<dbReference type="Gene3D" id="3.90.25.10">
    <property type="entry name" value="UDP-galactose 4-epimerase, domain 1"/>
    <property type="match status" value="1"/>
</dbReference>
<dbReference type="InterPro" id="IPR001509">
    <property type="entry name" value="Epimerase_deHydtase"/>
</dbReference>
<dbReference type="SUPFAM" id="SSF51735">
    <property type="entry name" value="NAD(P)-binding Rossmann-fold domains"/>
    <property type="match status" value="1"/>
</dbReference>
<dbReference type="RefSeq" id="WP_238300672.1">
    <property type="nucleotide sequence ID" value="NZ_BPQM01000005.1"/>
</dbReference>
<dbReference type="AlphaFoldDB" id="A0AA37HLK7"/>
<name>A0AA37HLK7_9HYPH</name>
<dbReference type="EMBL" id="BPQM01000005">
    <property type="protein sequence ID" value="GJD77062.1"/>
    <property type="molecule type" value="Genomic_DNA"/>
</dbReference>
<dbReference type="InterPro" id="IPR036291">
    <property type="entry name" value="NAD(P)-bd_dom_sf"/>
</dbReference>
<dbReference type="PANTHER" id="PTHR43238:SF1">
    <property type="entry name" value="GDP-L-FUCOSE SYNTHASE"/>
    <property type="match status" value="1"/>
</dbReference>
<reference evidence="2" key="1">
    <citation type="journal article" date="2016" name="Front. Microbiol.">
        <title>Genome Sequence of the Piezophilic, Mesophilic Sulfate-Reducing Bacterium Desulfovibrio indicus J2T.</title>
        <authorList>
            <person name="Cao J."/>
            <person name="Maignien L."/>
            <person name="Shao Z."/>
            <person name="Alain K."/>
            <person name="Jebbar M."/>
        </authorList>
    </citation>
    <scope>NUCLEOTIDE SEQUENCE</scope>
    <source>
        <strain evidence="2">NBRC 103626</strain>
    </source>
</reference>
<accession>A0AA37HLK7</accession>
<dbReference type="Gene3D" id="3.40.50.720">
    <property type="entry name" value="NAD(P)-binding Rossmann-like Domain"/>
    <property type="match status" value="1"/>
</dbReference>
<organism evidence="2 3">
    <name type="scientific">Methylobacterium gregans</name>
    <dbReference type="NCBI Taxonomy" id="374424"/>
    <lineage>
        <taxon>Bacteria</taxon>
        <taxon>Pseudomonadati</taxon>
        <taxon>Pseudomonadota</taxon>
        <taxon>Alphaproteobacteria</taxon>
        <taxon>Hyphomicrobiales</taxon>
        <taxon>Methylobacteriaceae</taxon>
        <taxon>Methylobacterium</taxon>
    </lineage>
</organism>
<sequence length="320" mass="34202">MTAPPEARVLPEAVVLFGASGFVGRNLAARLAGRVGRLIAVNASGMPVPGADATLPIGALGEVPALPRDTVAIHVAAPRYDAARFATAQADLLAGNIEIANRIYGFCAERGIAEVRMASSVAVYPAERAILDDAVPVDLHAPPHPGEAFYAWSKRWAEIAAGLFRERYGINTIAFRLSNPYGPYDALDEAVAHVLPAFVIRALRPGEVFTIRGDPQVERDFIHVDDVVAVFERSLRRRGESLTANLCSGTTTSLQTLAETILRLAGVARPIAAAGQTGSAVLARRSTNALVRQAFGDLRFTSLEDGLSQTIDWYRHALEG</sequence>
<dbReference type="Proteomes" id="UP001055108">
    <property type="component" value="Unassembled WGS sequence"/>
</dbReference>
<dbReference type="Pfam" id="PF01370">
    <property type="entry name" value="Epimerase"/>
    <property type="match status" value="1"/>
</dbReference>
<reference evidence="2" key="2">
    <citation type="submission" date="2021-08" db="EMBL/GenBank/DDBJ databases">
        <authorList>
            <person name="Tani A."/>
            <person name="Ola A."/>
            <person name="Ogura Y."/>
            <person name="Katsura K."/>
            <person name="Hayashi T."/>
        </authorList>
    </citation>
    <scope>NUCLEOTIDE SEQUENCE</scope>
    <source>
        <strain evidence="2">NBRC 103626</strain>
    </source>
</reference>
<comment type="caution">
    <text evidence="2">The sequence shown here is derived from an EMBL/GenBank/DDBJ whole genome shotgun (WGS) entry which is preliminary data.</text>
</comment>